<comment type="caution">
    <text evidence="2">The sequence shown here is derived from an EMBL/GenBank/DDBJ whole genome shotgun (WGS) entry which is preliminary data.</text>
</comment>
<organism evidence="2">
    <name type="scientific">Cladocopium goreaui</name>
    <dbReference type="NCBI Taxonomy" id="2562237"/>
    <lineage>
        <taxon>Eukaryota</taxon>
        <taxon>Sar</taxon>
        <taxon>Alveolata</taxon>
        <taxon>Dinophyceae</taxon>
        <taxon>Suessiales</taxon>
        <taxon>Symbiodiniaceae</taxon>
        <taxon>Cladocopium</taxon>
    </lineage>
</organism>
<dbReference type="OrthoDB" id="440735at2759"/>
<name>A0A9P1BVA5_9DINO</name>
<dbReference type="Proteomes" id="UP001152797">
    <property type="component" value="Unassembled WGS sequence"/>
</dbReference>
<dbReference type="SUPFAM" id="SSF56672">
    <property type="entry name" value="DNA/RNA polymerases"/>
    <property type="match status" value="1"/>
</dbReference>
<reference evidence="3 4" key="2">
    <citation type="submission" date="2024-05" db="EMBL/GenBank/DDBJ databases">
        <authorList>
            <person name="Chen Y."/>
            <person name="Shah S."/>
            <person name="Dougan E. K."/>
            <person name="Thang M."/>
            <person name="Chan C."/>
        </authorList>
    </citation>
    <scope>NUCLEOTIDE SEQUENCE [LARGE SCALE GENOMIC DNA]</scope>
</reference>
<evidence type="ECO:0000313" key="4">
    <source>
        <dbReference type="Proteomes" id="UP001152797"/>
    </source>
</evidence>
<dbReference type="EMBL" id="CAMXCT010000536">
    <property type="protein sequence ID" value="CAI3980101.1"/>
    <property type="molecule type" value="Genomic_DNA"/>
</dbReference>
<keyword evidence="4" id="KW-1185">Reference proteome</keyword>
<evidence type="ECO:0000256" key="1">
    <source>
        <dbReference type="SAM" id="MobiDB-lite"/>
    </source>
</evidence>
<dbReference type="EMBL" id="CAMXCT020000536">
    <property type="protein sequence ID" value="CAL1133476.1"/>
    <property type="molecule type" value="Genomic_DNA"/>
</dbReference>
<proteinExistence type="predicted"/>
<feature type="compositionally biased region" description="Polar residues" evidence="1">
    <location>
        <begin position="304"/>
        <end position="314"/>
    </location>
</feature>
<dbReference type="InterPro" id="IPR043502">
    <property type="entry name" value="DNA/RNA_pol_sf"/>
</dbReference>
<dbReference type="AlphaFoldDB" id="A0A9P1BVA5"/>
<evidence type="ECO:0000313" key="2">
    <source>
        <dbReference type="EMBL" id="CAI3980101.1"/>
    </source>
</evidence>
<accession>A0A9P1BVA5</accession>
<gene>
    <name evidence="2" type="ORF">C1SCF055_LOCUS8008</name>
</gene>
<sequence>MASLLDSEAQFTQRTIDLKLSEELKRSLHRAGLQTFGTFAYAHGQPGQNISDEGFETWVTGQLLTGATLADVAGAKRLLFESQTMVLASLQEQVNATDASSIKKVPVVERETKMKAIKKRLTGLLIEGPLEPGHALLDTTASMMQLNEIKYIPPEKCISRTHEVLNQKSPTKQLDISAENLIVKEKQDTPDMTVTSALQVQEAFQRRGIALVFADLITHENYTRYITTLFGHLHRDPPVGYARTSVSQIVAADRTVWQMLLEEGIQPKRDEMGTLALDSKLMESLQSYRVSFALLPLIAKKDSTPSPSKTTKPAANQGGKGANLQVQKPWLKAKGGKKGGKGKDALKQQMEQNVDEEVGFQDSFGVDHKLDKAVATAKRLDLTEKTDQLVLLQWLQSPLVVGIFLEQQEVSLRSMRAIATAQPKASKMPPIVREQEGGAYHRAFCRPCISPCGDKEVDAMVYSKTMEEVDCGWAIGPILMEELPSDAVVSRRFGLRFKVDGKVIRLEKRVQATCNSKGVKALNLIWSCFFDDYVVFSRDEHVNNTEQSVSLLFKLLGWKFAEEGDKADGFCREFGALGIRIILDEADKGLIKFTNTEKRSMELVDTINALLCKGSMTTLEAQRLRGRMQFMDGQLFGRLGKLCMREVTNHSCELKTSRLSKRTFDALKRFTIFLEHAEPRRIHLSTDMVWHIYTDACYEPTSSDWQCGLGGVLVGPNGRQVAFFSVALNHEQLELLGSETKKTIIFEAELLALVLAFSVWRDYIRAMSLICFVDNNSARDVAISGNGRNITANCLIEFLLKLEMSSCTTPWYARIPTPSNIADEASRGATQRFIQGKIPETSVCDGIQEIMLALAEDTVMRGSSS</sequence>
<protein>
    <submittedName>
        <fullName evidence="2">Uncharacterized protein</fullName>
    </submittedName>
</protein>
<reference evidence="2" key="1">
    <citation type="submission" date="2022-10" db="EMBL/GenBank/DDBJ databases">
        <authorList>
            <person name="Chen Y."/>
            <person name="Dougan E. K."/>
            <person name="Chan C."/>
            <person name="Rhodes N."/>
            <person name="Thang M."/>
        </authorList>
    </citation>
    <scope>NUCLEOTIDE SEQUENCE</scope>
</reference>
<feature type="region of interest" description="Disordered" evidence="1">
    <location>
        <begin position="303"/>
        <end position="325"/>
    </location>
</feature>
<evidence type="ECO:0000313" key="3">
    <source>
        <dbReference type="EMBL" id="CAL4767413.1"/>
    </source>
</evidence>
<dbReference type="EMBL" id="CAMXCT030000536">
    <property type="protein sequence ID" value="CAL4767413.1"/>
    <property type="molecule type" value="Genomic_DNA"/>
</dbReference>